<evidence type="ECO:0000313" key="3">
    <source>
        <dbReference type="EMBL" id="QLY28576.1"/>
    </source>
</evidence>
<dbReference type="AlphaFoldDB" id="A0A7D6VEZ2"/>
<proteinExistence type="predicted"/>
<dbReference type="RefSeq" id="WP_181579782.1">
    <property type="nucleotide sequence ID" value="NZ_CP059399.1"/>
</dbReference>
<dbReference type="EMBL" id="CP059399">
    <property type="protein sequence ID" value="QLY28576.1"/>
    <property type="molecule type" value="Genomic_DNA"/>
</dbReference>
<evidence type="ECO:0000313" key="4">
    <source>
        <dbReference type="Proteomes" id="UP000515512"/>
    </source>
</evidence>
<sequence length="110" mass="11226">MEGRAAMAETRTTQRTPMPGTAGASAPDGDHPAPAPQDTSATPPAAQGISMVLAAAHRVVPDRESALFYLGLGALTTTGLLSWPVTAVIGVGIWLAGRSRAIRHAKQTAA</sequence>
<feature type="region of interest" description="Disordered" evidence="1">
    <location>
        <begin position="1"/>
        <end position="46"/>
    </location>
</feature>
<dbReference type="Proteomes" id="UP000515512">
    <property type="component" value="Chromosome"/>
</dbReference>
<reference evidence="3 4" key="1">
    <citation type="submission" date="2020-07" db="EMBL/GenBank/DDBJ databases">
        <authorList>
            <person name="Zhuang K."/>
            <person name="Ran Y."/>
        </authorList>
    </citation>
    <scope>NUCLEOTIDE SEQUENCE [LARGE SCALE GENOMIC DNA]</scope>
    <source>
        <strain evidence="3 4">WCH-YHL-001</strain>
    </source>
</reference>
<gene>
    <name evidence="3" type="ORF">H0264_24915</name>
</gene>
<keyword evidence="2" id="KW-1133">Transmembrane helix</keyword>
<protein>
    <submittedName>
        <fullName evidence="3">Uncharacterized protein</fullName>
    </submittedName>
</protein>
<keyword evidence="2" id="KW-0472">Membrane</keyword>
<keyword evidence="4" id="KW-1185">Reference proteome</keyword>
<dbReference type="KEGG" id="nhu:H0264_24915"/>
<accession>A0A7D6VEZ2</accession>
<organism evidence="3 4">
    <name type="scientific">Nocardia huaxiensis</name>
    <dbReference type="NCBI Taxonomy" id="2755382"/>
    <lineage>
        <taxon>Bacteria</taxon>
        <taxon>Bacillati</taxon>
        <taxon>Actinomycetota</taxon>
        <taxon>Actinomycetes</taxon>
        <taxon>Mycobacteriales</taxon>
        <taxon>Nocardiaceae</taxon>
        <taxon>Nocardia</taxon>
    </lineage>
</organism>
<evidence type="ECO:0000256" key="1">
    <source>
        <dbReference type="SAM" id="MobiDB-lite"/>
    </source>
</evidence>
<evidence type="ECO:0000256" key="2">
    <source>
        <dbReference type="SAM" id="Phobius"/>
    </source>
</evidence>
<feature type="transmembrane region" description="Helical" evidence="2">
    <location>
        <begin position="67"/>
        <end position="96"/>
    </location>
</feature>
<name>A0A7D6VEZ2_9NOCA</name>
<keyword evidence="2" id="KW-0812">Transmembrane</keyword>